<dbReference type="AlphaFoldDB" id="A0A414B976"/>
<keyword evidence="2" id="KW-1185">Reference proteome</keyword>
<dbReference type="InterPro" id="IPR011856">
    <property type="entry name" value="tRNA_endonuc-like_dom_sf"/>
</dbReference>
<dbReference type="EMBL" id="QSID01000001">
    <property type="protein sequence ID" value="RHC67972.1"/>
    <property type="molecule type" value="Genomic_DNA"/>
</dbReference>
<evidence type="ECO:0000313" key="1">
    <source>
        <dbReference type="EMBL" id="RHC67972.1"/>
    </source>
</evidence>
<gene>
    <name evidence="1" type="ORF">DW833_00220</name>
</gene>
<accession>A0A414B976</accession>
<dbReference type="GO" id="GO:0003676">
    <property type="term" value="F:nucleic acid binding"/>
    <property type="evidence" value="ECO:0007669"/>
    <property type="project" value="InterPro"/>
</dbReference>
<dbReference type="RefSeq" id="WP_118380274.1">
    <property type="nucleotide sequence ID" value="NZ_CABJFJ010000001.1"/>
</dbReference>
<dbReference type="Proteomes" id="UP000284621">
    <property type="component" value="Unassembled WGS sequence"/>
</dbReference>
<proteinExistence type="predicted"/>
<name>A0A414B976_9FIRM</name>
<evidence type="ECO:0000313" key="2">
    <source>
        <dbReference type="Proteomes" id="UP000284621"/>
    </source>
</evidence>
<protein>
    <submittedName>
        <fullName evidence="1">Uncharacterized protein</fullName>
    </submittedName>
</protein>
<reference evidence="1 2" key="1">
    <citation type="submission" date="2018-08" db="EMBL/GenBank/DDBJ databases">
        <title>A genome reference for cultivated species of the human gut microbiota.</title>
        <authorList>
            <person name="Zou Y."/>
            <person name="Xue W."/>
            <person name="Luo G."/>
        </authorList>
    </citation>
    <scope>NUCLEOTIDE SEQUENCE [LARGE SCALE GENOMIC DNA]</scope>
    <source>
        <strain evidence="1 2">AM34-3LB</strain>
    </source>
</reference>
<sequence length="469" mass="55236">MAGFIFSIYKEENIEGVKKCIKQGIYASKVPNDKLSSKENENSSNKSKQVMAAVLADYCSMQAGDNVYFLSDRRIYGVGKLVNVGPDCKYKNYLDANIFEKKEGVREEDQPLMKLSPEYRWLCFFKPDQHFFAEGVDMDEVLSYKPLAFRMLRAFQDVTFIKIDDEENRALKECIYLKNREKKKYFEYNSSEHKRVLKFDLEKYLINPGETIKTEFDYDKNEINTEMLLEAWTIDFISKKGFEGEKYNYVTHQVIASPFKPLAYIDKMDIFAYRYLEEYPDLEKPIEKYMVIELKKGKATRNFPLQLMRYVDWISKEYAAGDYSLIKAVGIAKGYPKGMQKIIDEQCNRSYLSDLHPNITSQWNDLSLYEYFMDKGNQLRIRKSNIFDPILELKERFSNIGLKYNNGKIRINGGVYSPKFKVQSQKWAFFERIDEEEKNVLSKNGWTVIDVSKIKNRVEVNQLILELFR</sequence>
<organism evidence="1 2">
    <name type="scientific">Anaerobutyricum hallii</name>
    <dbReference type="NCBI Taxonomy" id="39488"/>
    <lineage>
        <taxon>Bacteria</taxon>
        <taxon>Bacillati</taxon>
        <taxon>Bacillota</taxon>
        <taxon>Clostridia</taxon>
        <taxon>Lachnospirales</taxon>
        <taxon>Lachnospiraceae</taxon>
        <taxon>Anaerobutyricum</taxon>
    </lineage>
</organism>
<dbReference type="Gene3D" id="3.40.1350.10">
    <property type="match status" value="1"/>
</dbReference>
<comment type="caution">
    <text evidence="1">The sequence shown here is derived from an EMBL/GenBank/DDBJ whole genome shotgun (WGS) entry which is preliminary data.</text>
</comment>